<dbReference type="AlphaFoldDB" id="E4Z2X9"/>
<name>E4Z2X9_OIKDI</name>
<evidence type="ECO:0000313" key="2">
    <source>
        <dbReference type="EMBL" id="CBY42057.1"/>
    </source>
</evidence>
<dbReference type="Proteomes" id="UP000011014">
    <property type="component" value="Unassembled WGS sequence"/>
</dbReference>
<gene>
    <name evidence="2" type="ORF">GSOID_T00025720001</name>
</gene>
<feature type="region of interest" description="Disordered" evidence="1">
    <location>
        <begin position="34"/>
        <end position="68"/>
    </location>
</feature>
<accession>E4Z2X9</accession>
<sequence>MLTRLKTIKLGHNNKRFNPKNCSIFSHRNLFVRNDGRANDDNHNDSIPTHHQSSYNDGDDNNSLVHNN</sequence>
<dbReference type="EMBL" id="FN656835">
    <property type="protein sequence ID" value="CBY42057.1"/>
    <property type="molecule type" value="Genomic_DNA"/>
</dbReference>
<organism evidence="2">
    <name type="scientific">Oikopleura dioica</name>
    <name type="common">Tunicate</name>
    <dbReference type="NCBI Taxonomy" id="34765"/>
    <lineage>
        <taxon>Eukaryota</taxon>
        <taxon>Metazoa</taxon>
        <taxon>Chordata</taxon>
        <taxon>Tunicata</taxon>
        <taxon>Appendicularia</taxon>
        <taxon>Copelata</taxon>
        <taxon>Oikopleuridae</taxon>
        <taxon>Oikopleura</taxon>
    </lineage>
</organism>
<reference evidence="2" key="1">
    <citation type="journal article" date="2010" name="Science">
        <title>Plasticity of animal genome architecture unmasked by rapid evolution of a pelagic tunicate.</title>
        <authorList>
            <person name="Denoeud F."/>
            <person name="Henriet S."/>
            <person name="Mungpakdee S."/>
            <person name="Aury J.M."/>
            <person name="Da Silva C."/>
            <person name="Brinkmann H."/>
            <person name="Mikhaleva J."/>
            <person name="Olsen L.C."/>
            <person name="Jubin C."/>
            <person name="Canestro C."/>
            <person name="Bouquet J.M."/>
            <person name="Danks G."/>
            <person name="Poulain J."/>
            <person name="Campsteijn C."/>
            <person name="Adamski M."/>
            <person name="Cross I."/>
            <person name="Yadetie F."/>
            <person name="Muffato M."/>
            <person name="Louis A."/>
            <person name="Butcher S."/>
            <person name="Tsagkogeorga G."/>
            <person name="Konrad A."/>
            <person name="Singh S."/>
            <person name="Jensen M.F."/>
            <person name="Cong E.H."/>
            <person name="Eikeseth-Otteraa H."/>
            <person name="Noel B."/>
            <person name="Anthouard V."/>
            <person name="Porcel B.M."/>
            <person name="Kachouri-Lafond R."/>
            <person name="Nishino A."/>
            <person name="Ugolini M."/>
            <person name="Chourrout P."/>
            <person name="Nishida H."/>
            <person name="Aasland R."/>
            <person name="Huzurbazar S."/>
            <person name="Westhof E."/>
            <person name="Delsuc F."/>
            <person name="Lehrach H."/>
            <person name="Reinhardt R."/>
            <person name="Weissenbach J."/>
            <person name="Roy S.W."/>
            <person name="Artiguenave F."/>
            <person name="Postlethwait J.H."/>
            <person name="Manak J.R."/>
            <person name="Thompson E.M."/>
            <person name="Jaillon O."/>
            <person name="Du Pasquier L."/>
            <person name="Boudinot P."/>
            <person name="Liberles D.A."/>
            <person name="Volff J.N."/>
            <person name="Philippe H."/>
            <person name="Lenhard B."/>
            <person name="Roest Crollius H."/>
            <person name="Wincker P."/>
            <person name="Chourrout D."/>
        </authorList>
    </citation>
    <scope>NUCLEOTIDE SEQUENCE [LARGE SCALE GENOMIC DNA]</scope>
</reference>
<feature type="compositionally biased region" description="Basic and acidic residues" evidence="1">
    <location>
        <begin position="34"/>
        <end position="44"/>
    </location>
</feature>
<feature type="compositionally biased region" description="Polar residues" evidence="1">
    <location>
        <begin position="45"/>
        <end position="68"/>
    </location>
</feature>
<proteinExistence type="predicted"/>
<protein>
    <submittedName>
        <fullName evidence="2">Uncharacterized protein</fullName>
    </submittedName>
</protein>
<evidence type="ECO:0000256" key="1">
    <source>
        <dbReference type="SAM" id="MobiDB-lite"/>
    </source>
</evidence>